<sequence length="67" mass="7706">MGNSESKTVIYEQDGRTYTGTYKLERGIITVSFDLQDKTTQLGNMPEELLARLLMSELVNEHLRKNK</sequence>
<organism evidence="1 2">
    <name type="scientific">Nostoc linckia z8</name>
    <dbReference type="NCBI Taxonomy" id="1628746"/>
    <lineage>
        <taxon>Bacteria</taxon>
        <taxon>Bacillati</taxon>
        <taxon>Cyanobacteriota</taxon>
        <taxon>Cyanophyceae</taxon>
        <taxon>Nostocales</taxon>
        <taxon>Nostocaceae</taxon>
        <taxon>Nostoc</taxon>
    </lineage>
</organism>
<accession>A0A9Q6EJJ9</accession>
<name>A0A9Q6EJJ9_NOSLI</name>
<comment type="caution">
    <text evidence="1">The sequence shown here is derived from an EMBL/GenBank/DDBJ whole genome shotgun (WGS) entry which is preliminary data.</text>
</comment>
<dbReference type="GeneID" id="57097992"/>
<dbReference type="AlphaFoldDB" id="A0A9Q6EJJ9"/>
<dbReference type="RefSeq" id="WP_099070580.1">
    <property type="nucleotide sequence ID" value="NZ_LAHD01000076.1"/>
</dbReference>
<dbReference type="EMBL" id="LAHD01000076">
    <property type="protein sequence ID" value="PHK01014.1"/>
    <property type="molecule type" value="Genomic_DNA"/>
</dbReference>
<protein>
    <submittedName>
        <fullName evidence="1">Uncharacterized protein</fullName>
    </submittedName>
</protein>
<dbReference type="Proteomes" id="UP000222310">
    <property type="component" value="Unassembled WGS sequence"/>
</dbReference>
<evidence type="ECO:0000313" key="2">
    <source>
        <dbReference type="Proteomes" id="UP000222310"/>
    </source>
</evidence>
<proteinExistence type="predicted"/>
<evidence type="ECO:0000313" key="1">
    <source>
        <dbReference type="EMBL" id="PHK01014.1"/>
    </source>
</evidence>
<reference evidence="1 2" key="1">
    <citation type="submission" date="2015-02" db="EMBL/GenBank/DDBJ databases">
        <title>Nostoc linckia genome annotation.</title>
        <authorList>
            <person name="Zhou Z."/>
        </authorList>
    </citation>
    <scope>NUCLEOTIDE SEQUENCE [LARGE SCALE GENOMIC DNA]</scope>
    <source>
        <strain evidence="2">z8</strain>
    </source>
</reference>
<gene>
    <name evidence="1" type="ORF">VF08_22985</name>
</gene>